<reference evidence="2" key="1">
    <citation type="submission" date="2021-02" db="EMBL/GenBank/DDBJ databases">
        <authorList>
            <person name="Nowell W R."/>
        </authorList>
    </citation>
    <scope>NUCLEOTIDE SEQUENCE</scope>
    <source>
        <strain evidence="2">Ploen Becks lab</strain>
    </source>
</reference>
<feature type="compositionally biased region" description="Basic and acidic residues" evidence="1">
    <location>
        <begin position="31"/>
        <end position="40"/>
    </location>
</feature>
<feature type="compositionally biased region" description="Acidic residues" evidence="1">
    <location>
        <begin position="1"/>
        <end position="13"/>
    </location>
</feature>
<comment type="caution">
    <text evidence="2">The sequence shown here is derived from an EMBL/GenBank/DDBJ whole genome shotgun (WGS) entry which is preliminary data.</text>
</comment>
<keyword evidence="3" id="KW-1185">Reference proteome</keyword>
<evidence type="ECO:0000313" key="2">
    <source>
        <dbReference type="EMBL" id="CAF1092602.1"/>
    </source>
</evidence>
<sequence length="73" mass="8510">MFFQEDNIEIEDDGDKHTVLENSNNQEEVDNEKLSHNDLSEDDCLHGIRPELLKIIENEVKLKDSTAKKFNHT</sequence>
<gene>
    <name evidence="2" type="ORF">OXX778_LOCUS20746</name>
</gene>
<protein>
    <submittedName>
        <fullName evidence="2">Uncharacterized protein</fullName>
    </submittedName>
</protein>
<dbReference type="EMBL" id="CAJNOC010007130">
    <property type="protein sequence ID" value="CAF1092602.1"/>
    <property type="molecule type" value="Genomic_DNA"/>
</dbReference>
<name>A0A814NIJ1_9BILA</name>
<evidence type="ECO:0000256" key="1">
    <source>
        <dbReference type="SAM" id="MobiDB-lite"/>
    </source>
</evidence>
<proteinExistence type="predicted"/>
<dbReference type="Proteomes" id="UP000663879">
    <property type="component" value="Unassembled WGS sequence"/>
</dbReference>
<dbReference type="AlphaFoldDB" id="A0A814NIJ1"/>
<organism evidence="2 3">
    <name type="scientific">Brachionus calyciflorus</name>
    <dbReference type="NCBI Taxonomy" id="104777"/>
    <lineage>
        <taxon>Eukaryota</taxon>
        <taxon>Metazoa</taxon>
        <taxon>Spiralia</taxon>
        <taxon>Gnathifera</taxon>
        <taxon>Rotifera</taxon>
        <taxon>Eurotatoria</taxon>
        <taxon>Monogononta</taxon>
        <taxon>Pseudotrocha</taxon>
        <taxon>Ploima</taxon>
        <taxon>Brachionidae</taxon>
        <taxon>Brachionus</taxon>
    </lineage>
</organism>
<accession>A0A814NIJ1</accession>
<feature type="region of interest" description="Disordered" evidence="1">
    <location>
        <begin position="1"/>
        <end position="40"/>
    </location>
</feature>
<evidence type="ECO:0000313" key="3">
    <source>
        <dbReference type="Proteomes" id="UP000663879"/>
    </source>
</evidence>